<dbReference type="AlphaFoldDB" id="Q01VH7"/>
<dbReference type="KEGG" id="sus:Acid_5389"/>
<dbReference type="OrthoDB" id="1436314at2"/>
<dbReference type="HOGENOM" id="CLU_1936732_0_0_0"/>
<evidence type="ECO:0000313" key="1">
    <source>
        <dbReference type="EMBL" id="ABJ86338.1"/>
    </source>
</evidence>
<dbReference type="STRING" id="234267.Acid_5389"/>
<gene>
    <name evidence="1" type="ordered locus">Acid_5389</name>
</gene>
<accession>Q01VH7</accession>
<sequence length="130" mass="14606">MAAGDAQRVWFPEMIEVLREEWRPEMPFDALVALRDSLDAMLQQIRAERHIRPPVLRCPECGKMAEAAEAHVSVRALILSLLRHEIAAPESTYALEKSWARHRKQNGLDPYGKAIDPAAEAAGCGHRGKR</sequence>
<dbReference type="EMBL" id="CP000473">
    <property type="protein sequence ID" value="ABJ86338.1"/>
    <property type="molecule type" value="Genomic_DNA"/>
</dbReference>
<reference evidence="1" key="1">
    <citation type="submission" date="2006-10" db="EMBL/GenBank/DDBJ databases">
        <title>Complete sequence of Solibacter usitatus Ellin6076.</title>
        <authorList>
            <consortium name="US DOE Joint Genome Institute"/>
            <person name="Copeland A."/>
            <person name="Lucas S."/>
            <person name="Lapidus A."/>
            <person name="Barry K."/>
            <person name="Detter J.C."/>
            <person name="Glavina del Rio T."/>
            <person name="Hammon N."/>
            <person name="Israni S."/>
            <person name="Dalin E."/>
            <person name="Tice H."/>
            <person name="Pitluck S."/>
            <person name="Thompson L.S."/>
            <person name="Brettin T."/>
            <person name="Bruce D."/>
            <person name="Han C."/>
            <person name="Tapia R."/>
            <person name="Gilna P."/>
            <person name="Schmutz J."/>
            <person name="Larimer F."/>
            <person name="Land M."/>
            <person name="Hauser L."/>
            <person name="Kyrpides N."/>
            <person name="Mikhailova N."/>
            <person name="Janssen P.H."/>
            <person name="Kuske C.R."/>
            <person name="Richardson P."/>
        </authorList>
    </citation>
    <scope>NUCLEOTIDE SEQUENCE</scope>
    <source>
        <strain evidence="1">Ellin6076</strain>
    </source>
</reference>
<protein>
    <submittedName>
        <fullName evidence="1">Uncharacterized protein</fullName>
    </submittedName>
</protein>
<dbReference type="InParanoid" id="Q01VH7"/>
<organism evidence="1">
    <name type="scientific">Solibacter usitatus (strain Ellin6076)</name>
    <dbReference type="NCBI Taxonomy" id="234267"/>
    <lineage>
        <taxon>Bacteria</taxon>
        <taxon>Pseudomonadati</taxon>
        <taxon>Acidobacteriota</taxon>
        <taxon>Terriglobia</taxon>
        <taxon>Bryobacterales</taxon>
        <taxon>Solibacteraceae</taxon>
        <taxon>Candidatus Solibacter</taxon>
    </lineage>
</organism>
<name>Q01VH7_SOLUE</name>
<proteinExistence type="predicted"/>